<feature type="signal peptide" evidence="6">
    <location>
        <begin position="1"/>
        <end position="18"/>
    </location>
</feature>
<sequence>MATKTFVILIVNVCLVYAVKRCCDDENNFLTTDLKQCLDGSKIDIAPACTLFAVEEDLTSTRVDSEGVLYLDGEPVPRHQYCYASDQNTTKHLYVLCGDDDSDETSIDILKNVCEMISVFFMILTVVIYISLPPMMDLQGEAIVNSISGKALAYLTLVAIYIIPYLEDVSCYIAAYFLYISFLYAFFWLNILCFQIWRQVVNPPLLNHIKNWKMVYYIYGIGGPIFCWAVLTLIQHSDFEPLKHVHPGIGEIRCWFKTMREQMIYFYTPISILITTNIIYFVWTIVVLSKQYTNSRTNQVFKYRVKLYIKLFFIMGISWLFEVISSATENHSSLKWLWVVTDIINSLEGLTIFLILVVFRKKVMRHLANKSVCRCLKLPSAWKNLEDTECEPIEYEVSMTSDGEKI</sequence>
<evidence type="ECO:0000313" key="8">
    <source>
        <dbReference type="EMBL" id="CAH1983380.1"/>
    </source>
</evidence>
<reference evidence="8" key="1">
    <citation type="submission" date="2022-03" db="EMBL/GenBank/DDBJ databases">
        <authorList>
            <person name="Sayadi A."/>
        </authorList>
    </citation>
    <scope>NUCLEOTIDE SEQUENCE</scope>
</reference>
<comment type="caution">
    <text evidence="8">The sequence shown here is derived from an EMBL/GenBank/DDBJ whole genome shotgun (WGS) entry which is preliminary data.</text>
</comment>
<evidence type="ECO:0000313" key="9">
    <source>
        <dbReference type="Proteomes" id="UP001152888"/>
    </source>
</evidence>
<keyword evidence="2 5" id="KW-0812">Transmembrane</keyword>
<dbReference type="GO" id="GO:0007166">
    <property type="term" value="P:cell surface receptor signaling pathway"/>
    <property type="evidence" value="ECO:0007669"/>
    <property type="project" value="InterPro"/>
</dbReference>
<proteinExistence type="predicted"/>
<dbReference type="Gene3D" id="1.20.1070.10">
    <property type="entry name" value="Rhodopsin 7-helix transmembrane proteins"/>
    <property type="match status" value="1"/>
</dbReference>
<evidence type="ECO:0000256" key="5">
    <source>
        <dbReference type="SAM" id="Phobius"/>
    </source>
</evidence>
<feature type="chain" id="PRO_5040361694" description="G-protein coupled receptors family 2 profile 2 domain-containing protein" evidence="6">
    <location>
        <begin position="19"/>
        <end position="406"/>
    </location>
</feature>
<feature type="transmembrane region" description="Helical" evidence="5">
    <location>
        <begin position="147"/>
        <end position="166"/>
    </location>
</feature>
<dbReference type="AlphaFoldDB" id="A0A9P0L3I9"/>
<dbReference type="OrthoDB" id="6082634at2759"/>
<keyword evidence="3 5" id="KW-1133">Transmembrane helix</keyword>
<feature type="transmembrane region" description="Helical" evidence="5">
    <location>
        <begin position="264"/>
        <end position="286"/>
    </location>
</feature>
<feature type="transmembrane region" description="Helical" evidence="5">
    <location>
        <begin position="172"/>
        <end position="193"/>
    </location>
</feature>
<dbReference type="PANTHER" id="PTHR47154">
    <property type="entry name" value="G-PROTEIN COUPLED RECEPTOR MTH-RELATED"/>
    <property type="match status" value="1"/>
</dbReference>
<feature type="transmembrane region" description="Helical" evidence="5">
    <location>
        <begin position="214"/>
        <end position="234"/>
    </location>
</feature>
<evidence type="ECO:0000256" key="1">
    <source>
        <dbReference type="ARBA" id="ARBA00004141"/>
    </source>
</evidence>
<keyword evidence="9" id="KW-1185">Reference proteome</keyword>
<keyword evidence="4 5" id="KW-0472">Membrane</keyword>
<evidence type="ECO:0000256" key="4">
    <source>
        <dbReference type="ARBA" id="ARBA00023136"/>
    </source>
</evidence>
<comment type="subcellular location">
    <subcellularLocation>
        <location evidence="1">Membrane</location>
        <topology evidence="1">Multi-pass membrane protein</topology>
    </subcellularLocation>
</comment>
<organism evidence="8 9">
    <name type="scientific">Acanthoscelides obtectus</name>
    <name type="common">Bean weevil</name>
    <name type="synonym">Bruchus obtectus</name>
    <dbReference type="NCBI Taxonomy" id="200917"/>
    <lineage>
        <taxon>Eukaryota</taxon>
        <taxon>Metazoa</taxon>
        <taxon>Ecdysozoa</taxon>
        <taxon>Arthropoda</taxon>
        <taxon>Hexapoda</taxon>
        <taxon>Insecta</taxon>
        <taxon>Pterygota</taxon>
        <taxon>Neoptera</taxon>
        <taxon>Endopterygota</taxon>
        <taxon>Coleoptera</taxon>
        <taxon>Polyphaga</taxon>
        <taxon>Cucujiformia</taxon>
        <taxon>Chrysomeloidea</taxon>
        <taxon>Chrysomelidae</taxon>
        <taxon>Bruchinae</taxon>
        <taxon>Bruchini</taxon>
        <taxon>Acanthoscelides</taxon>
    </lineage>
</organism>
<dbReference type="InterPro" id="IPR051384">
    <property type="entry name" value="Mth_GPCR"/>
</dbReference>
<dbReference type="GO" id="GO:0005886">
    <property type="term" value="C:plasma membrane"/>
    <property type="evidence" value="ECO:0007669"/>
    <property type="project" value="TreeGrafter"/>
</dbReference>
<evidence type="ECO:0000256" key="6">
    <source>
        <dbReference type="SAM" id="SignalP"/>
    </source>
</evidence>
<dbReference type="InterPro" id="IPR017981">
    <property type="entry name" value="GPCR_2-like_7TM"/>
</dbReference>
<dbReference type="CDD" id="cd15039">
    <property type="entry name" value="7tmB3_Methuselah-like"/>
    <property type="match status" value="1"/>
</dbReference>
<feature type="transmembrane region" description="Helical" evidence="5">
    <location>
        <begin position="307"/>
        <end position="324"/>
    </location>
</feature>
<feature type="transmembrane region" description="Helical" evidence="5">
    <location>
        <begin position="336"/>
        <end position="359"/>
    </location>
</feature>
<dbReference type="PROSITE" id="PS50261">
    <property type="entry name" value="G_PROTEIN_RECEP_F2_4"/>
    <property type="match status" value="1"/>
</dbReference>
<accession>A0A9P0L3I9</accession>
<dbReference type="Proteomes" id="UP001152888">
    <property type="component" value="Unassembled WGS sequence"/>
</dbReference>
<evidence type="ECO:0000256" key="3">
    <source>
        <dbReference type="ARBA" id="ARBA00022989"/>
    </source>
</evidence>
<keyword evidence="6" id="KW-0732">Signal</keyword>
<dbReference type="PANTHER" id="PTHR47154:SF2">
    <property type="entry name" value="G-PROTEIN COUPLED RECEPTOR MTH-RELATED"/>
    <property type="match status" value="1"/>
</dbReference>
<dbReference type="EMBL" id="CAKOFQ010006938">
    <property type="protein sequence ID" value="CAH1983380.1"/>
    <property type="molecule type" value="Genomic_DNA"/>
</dbReference>
<dbReference type="GO" id="GO:0008528">
    <property type="term" value="F:G protein-coupled peptide receptor activity"/>
    <property type="evidence" value="ECO:0007669"/>
    <property type="project" value="TreeGrafter"/>
</dbReference>
<evidence type="ECO:0000259" key="7">
    <source>
        <dbReference type="PROSITE" id="PS50261"/>
    </source>
</evidence>
<dbReference type="Pfam" id="PF00002">
    <property type="entry name" value="7tm_2"/>
    <property type="match status" value="1"/>
</dbReference>
<protein>
    <recommendedName>
        <fullName evidence="7">G-protein coupled receptors family 2 profile 2 domain-containing protein</fullName>
    </recommendedName>
</protein>
<feature type="transmembrane region" description="Helical" evidence="5">
    <location>
        <begin position="116"/>
        <end position="135"/>
    </location>
</feature>
<name>A0A9P0L3I9_ACAOB</name>
<gene>
    <name evidence="8" type="ORF">ACAOBT_LOCUS15537</name>
</gene>
<dbReference type="InterPro" id="IPR000832">
    <property type="entry name" value="GPCR_2_secretin-like"/>
</dbReference>
<evidence type="ECO:0000256" key="2">
    <source>
        <dbReference type="ARBA" id="ARBA00022692"/>
    </source>
</evidence>
<feature type="domain" description="G-protein coupled receptors family 2 profile 2" evidence="7">
    <location>
        <begin position="107"/>
        <end position="360"/>
    </location>
</feature>